<keyword evidence="1" id="KW-1133">Transmembrane helix</keyword>
<evidence type="ECO:0000256" key="1">
    <source>
        <dbReference type="SAM" id="Phobius"/>
    </source>
</evidence>
<keyword evidence="3" id="KW-1185">Reference proteome</keyword>
<feature type="transmembrane region" description="Helical" evidence="1">
    <location>
        <begin position="48"/>
        <end position="69"/>
    </location>
</feature>
<gene>
    <name evidence="2" type="ORF">SNR37_001654</name>
</gene>
<evidence type="ECO:0000313" key="3">
    <source>
        <dbReference type="Proteomes" id="UP001310248"/>
    </source>
</evidence>
<dbReference type="EMBL" id="JAYDYW010000002">
    <property type="protein sequence ID" value="MEE1672339.1"/>
    <property type="molecule type" value="Genomic_DNA"/>
</dbReference>
<sequence length="167" mass="19197">MQFQNIDKAVYQQRSRYTYIGISGLLIVFTLLWSSLFIAVFSSGPDNFYLNLLGVVAAVISVVPVVLTLKNKPWFYEVMYVWRLKQELNKINRKMATLVKAMNTGDVTAFEIVKFSYLGSRQIWELDDNTLMLNELAISENKLEQQAEQFNLGIDANNYTTSALQNY</sequence>
<accession>A0ABU7FZL2</accession>
<dbReference type="Pfam" id="PF11286">
    <property type="entry name" value="DUF3087"/>
    <property type="match status" value="1"/>
</dbReference>
<keyword evidence="1" id="KW-0472">Membrane</keyword>
<dbReference type="InterPro" id="IPR021438">
    <property type="entry name" value="DUF3087"/>
</dbReference>
<feature type="transmembrane region" description="Helical" evidence="1">
    <location>
        <begin position="20"/>
        <end position="42"/>
    </location>
</feature>
<dbReference type="Proteomes" id="UP001310248">
    <property type="component" value="Unassembled WGS sequence"/>
</dbReference>
<name>A0ABU7FZL2_9ALTE</name>
<proteinExistence type="predicted"/>
<protein>
    <submittedName>
        <fullName evidence="2">DUF3087 family protein</fullName>
    </submittedName>
</protein>
<evidence type="ECO:0000313" key="2">
    <source>
        <dbReference type="EMBL" id="MEE1672339.1"/>
    </source>
</evidence>
<organism evidence="2 3">
    <name type="scientific">Agarivorans aestuarii</name>
    <dbReference type="NCBI Taxonomy" id="1563703"/>
    <lineage>
        <taxon>Bacteria</taxon>
        <taxon>Pseudomonadati</taxon>
        <taxon>Pseudomonadota</taxon>
        <taxon>Gammaproteobacteria</taxon>
        <taxon>Alteromonadales</taxon>
        <taxon>Alteromonadaceae</taxon>
        <taxon>Agarivorans</taxon>
    </lineage>
</organism>
<reference evidence="3" key="1">
    <citation type="submission" date="2023-07" db="EMBL/GenBank/DDBJ databases">
        <title>Draft genome sequence of Agarivorans aestuarii strain ZMCS4, a CAZymes producing bacteria isolated from the marine brown algae Clodostephus spongiosus.</title>
        <authorList>
            <person name="Lorente B."/>
            <person name="Cabral C."/>
            <person name="Frias J."/>
            <person name="Faria J."/>
            <person name="Toubarro D."/>
        </authorList>
    </citation>
    <scope>NUCLEOTIDE SEQUENCE [LARGE SCALE GENOMIC DNA]</scope>
    <source>
        <strain evidence="3">ZMCS4</strain>
    </source>
</reference>
<dbReference type="RefSeq" id="WP_329773660.1">
    <property type="nucleotide sequence ID" value="NZ_JAYDYW010000002.1"/>
</dbReference>
<comment type="caution">
    <text evidence="2">The sequence shown here is derived from an EMBL/GenBank/DDBJ whole genome shotgun (WGS) entry which is preliminary data.</text>
</comment>
<keyword evidence="1" id="KW-0812">Transmembrane</keyword>